<protein>
    <submittedName>
        <fullName evidence="1">Uncharacterized protein</fullName>
    </submittedName>
</protein>
<dbReference type="Proteomes" id="UP001234297">
    <property type="component" value="Chromosome 10"/>
</dbReference>
<gene>
    <name evidence="1" type="ORF">MRB53_030637</name>
</gene>
<evidence type="ECO:0000313" key="1">
    <source>
        <dbReference type="EMBL" id="KAJ8622108.1"/>
    </source>
</evidence>
<dbReference type="EMBL" id="CM056818">
    <property type="protein sequence ID" value="KAJ8622108.1"/>
    <property type="molecule type" value="Genomic_DNA"/>
</dbReference>
<accession>A0ACC2KMH0</accession>
<evidence type="ECO:0000313" key="2">
    <source>
        <dbReference type="Proteomes" id="UP001234297"/>
    </source>
</evidence>
<organism evidence="1 2">
    <name type="scientific">Persea americana</name>
    <name type="common">Avocado</name>
    <dbReference type="NCBI Taxonomy" id="3435"/>
    <lineage>
        <taxon>Eukaryota</taxon>
        <taxon>Viridiplantae</taxon>
        <taxon>Streptophyta</taxon>
        <taxon>Embryophyta</taxon>
        <taxon>Tracheophyta</taxon>
        <taxon>Spermatophyta</taxon>
        <taxon>Magnoliopsida</taxon>
        <taxon>Magnoliidae</taxon>
        <taxon>Laurales</taxon>
        <taxon>Lauraceae</taxon>
        <taxon>Persea</taxon>
    </lineage>
</organism>
<sequence length="691" mass="77305">MSLLSDLLDDSLGIDNRGAGISLKVNQKAQELFRDIWPNPFEDVSEEERCQDYEDREGGDGEEEEKPAPPPALDNCNGVFLMYAFTSREKEYPHVKNASAQAYAFKATATILNAGSQELKAWKMLIKFQYDEILVSTDKAVLSDGTELPARVGKNGTYFSGYPQTDLKTSMETAGDWNQIHVGVDIKGTQFGVKPPKVPMPKTIRLANDGYKCPQPVRHKTEMHVCCIPNPKFKSKKTPPTKFLPRQDGDLVITYDILQAFEGKYLAQVMMDNRHPLGRLDSWNLTWEWQRGEFIYSMKGAYTHTKDPSECIYGPAGGFYQNFDFAPVMNCQKKPIISDLPPDRAKDDVVGNIPFCCRNGSLLPPSMDEAQSKAAFTLLVYKMPPDMNRTALFPPQNWKINGVVNPNYKCGAPIRVSPSEFRDTTGLDLISTAVASWEVICNINRPKSKESHCCVSFSAFYSDTVIPCNTCSCGCDDSKACNPDAPALLLPSEALLIPFENRTAKAKAWAKIKHYDVPNPLPCSDNCGMSINWHINSDYRKGWTARITIFNWQSYIFKDWFVAIQIPNAYNGYENVYSFNGTRMPLLNNTIFFKGLPGLNYLIAETNGTRPSIDPPVPGKQQSTLSFTKKPTPGINIAAGDGFPARILFNGEECQLPNRLPKAAAHRSHITLVPMIFFVGMIFVMTTDYLH</sequence>
<reference evidence="1 2" key="1">
    <citation type="journal article" date="2022" name="Hortic Res">
        <title>A haplotype resolved chromosomal level avocado genome allows analysis of novel avocado genes.</title>
        <authorList>
            <person name="Nath O."/>
            <person name="Fletcher S.J."/>
            <person name="Hayward A."/>
            <person name="Shaw L.M."/>
            <person name="Masouleh A.K."/>
            <person name="Furtado A."/>
            <person name="Henry R.J."/>
            <person name="Mitter N."/>
        </authorList>
    </citation>
    <scope>NUCLEOTIDE SEQUENCE [LARGE SCALE GENOMIC DNA]</scope>
    <source>
        <strain evidence="2">cv. Hass</strain>
    </source>
</reference>
<keyword evidence="2" id="KW-1185">Reference proteome</keyword>
<comment type="caution">
    <text evidence="1">The sequence shown here is derived from an EMBL/GenBank/DDBJ whole genome shotgun (WGS) entry which is preliminary data.</text>
</comment>
<name>A0ACC2KMH0_PERAE</name>
<proteinExistence type="predicted"/>